<organism evidence="1 2">
    <name type="scientific">Alkalicella caledoniensis</name>
    <dbReference type="NCBI Taxonomy" id="2731377"/>
    <lineage>
        <taxon>Bacteria</taxon>
        <taxon>Bacillati</taxon>
        <taxon>Bacillota</taxon>
        <taxon>Clostridia</taxon>
        <taxon>Eubacteriales</taxon>
        <taxon>Proteinivoracaceae</taxon>
        <taxon>Alkalicella</taxon>
    </lineage>
</organism>
<keyword evidence="2" id="KW-1185">Reference proteome</keyword>
<proteinExistence type="predicted"/>
<dbReference type="Gene3D" id="2.40.50.870">
    <property type="entry name" value="Protein of unknown function (DUF3299)"/>
    <property type="match status" value="1"/>
</dbReference>
<dbReference type="AlphaFoldDB" id="A0A7G9W7M6"/>
<reference evidence="1 2" key="1">
    <citation type="submission" date="2020-07" db="EMBL/GenBank/DDBJ databases">
        <title>Alkalicella. sp. LB2 genome.</title>
        <authorList>
            <person name="Postec A."/>
            <person name="Quemeneur M."/>
        </authorList>
    </citation>
    <scope>NUCLEOTIDE SEQUENCE [LARGE SCALE GENOMIC DNA]</scope>
    <source>
        <strain evidence="1 2">LB2</strain>
    </source>
</reference>
<dbReference type="RefSeq" id="WP_213168589.1">
    <property type="nucleotide sequence ID" value="NZ_CP058559.1"/>
</dbReference>
<dbReference type="KEGG" id="acae:HYG86_07755"/>
<accession>A0A7G9W7M6</accession>
<sequence length="268" mass="30831">MRNRSRAILIVVYILALILISTGCNKTKRSSAEGIVELSFADAVSLEEIEKLDGQMVTMIGFMSTTSPLDGSYMYLQNMPYQSCPFCIPNTNVLANTIAVYAPEGQSFRFQDIPIRVTGKIKVEDVADDLGYYYYYRIVDAKIEKAELSGMGREIRIYTELVDQGFASEFVSVLEDAYAAINYEEFHIKLDEVELLSFEKLNEIKAMFNVLNENDYADIIEVVSRLETFMNDINDAIERKDPIDLHYKNNDFDQIYNEFYMWLIKPSF</sequence>
<dbReference type="Proteomes" id="UP000516160">
    <property type="component" value="Chromosome"/>
</dbReference>
<protein>
    <submittedName>
        <fullName evidence="1">Uncharacterized protein</fullName>
    </submittedName>
</protein>
<evidence type="ECO:0000313" key="1">
    <source>
        <dbReference type="EMBL" id="QNO14688.1"/>
    </source>
</evidence>
<evidence type="ECO:0000313" key="2">
    <source>
        <dbReference type="Proteomes" id="UP000516160"/>
    </source>
</evidence>
<gene>
    <name evidence="1" type="ORF">HYG86_07755</name>
</gene>
<dbReference type="EMBL" id="CP058559">
    <property type="protein sequence ID" value="QNO14688.1"/>
    <property type="molecule type" value="Genomic_DNA"/>
</dbReference>
<dbReference type="PROSITE" id="PS51257">
    <property type="entry name" value="PROKAR_LIPOPROTEIN"/>
    <property type="match status" value="1"/>
</dbReference>
<name>A0A7G9W7M6_ALKCA</name>